<evidence type="ECO:0000313" key="3">
    <source>
        <dbReference type="EMBL" id="GHI70130.1"/>
    </source>
</evidence>
<feature type="transmembrane region" description="Helical" evidence="1">
    <location>
        <begin position="42"/>
        <end position="63"/>
    </location>
</feature>
<gene>
    <name evidence="3" type="ORF">Snoj_40480</name>
</gene>
<sequence length="64" mass="6253">MGHLMAATQLLSLLLALSAALHVGSAAAFTAWRAGTPPALALLLGGGATGSACALYIAAVSAYR</sequence>
<evidence type="ECO:0000256" key="1">
    <source>
        <dbReference type="SAM" id="Phobius"/>
    </source>
</evidence>
<feature type="signal peptide" evidence="2">
    <location>
        <begin position="1"/>
        <end position="28"/>
    </location>
</feature>
<protein>
    <submittedName>
        <fullName evidence="3">Uncharacterized protein</fullName>
    </submittedName>
</protein>
<keyword evidence="2" id="KW-0732">Signal</keyword>
<organism evidence="3 4">
    <name type="scientific">Streptomyces nojiriensis</name>
    <dbReference type="NCBI Taxonomy" id="66374"/>
    <lineage>
        <taxon>Bacteria</taxon>
        <taxon>Bacillati</taxon>
        <taxon>Actinomycetota</taxon>
        <taxon>Actinomycetes</taxon>
        <taxon>Kitasatosporales</taxon>
        <taxon>Streptomycetaceae</taxon>
        <taxon>Streptomyces</taxon>
    </lineage>
</organism>
<feature type="chain" id="PRO_5047362358" evidence="2">
    <location>
        <begin position="29"/>
        <end position="64"/>
    </location>
</feature>
<dbReference type="EMBL" id="BNEC01000005">
    <property type="protein sequence ID" value="GHI70130.1"/>
    <property type="molecule type" value="Genomic_DNA"/>
</dbReference>
<keyword evidence="1" id="KW-1133">Transmembrane helix</keyword>
<accession>A0ABQ3SPQ5</accession>
<name>A0ABQ3SPQ5_9ACTN</name>
<comment type="caution">
    <text evidence="3">The sequence shown here is derived from an EMBL/GenBank/DDBJ whole genome shotgun (WGS) entry which is preliminary data.</text>
</comment>
<keyword evidence="4" id="KW-1185">Reference proteome</keyword>
<evidence type="ECO:0000256" key="2">
    <source>
        <dbReference type="SAM" id="SignalP"/>
    </source>
</evidence>
<reference evidence="4" key="1">
    <citation type="submission" date="2023-07" db="EMBL/GenBank/DDBJ databases">
        <title>Whole genome shotgun sequence of Streptomyces nojiriensis NBRC 13794.</title>
        <authorList>
            <person name="Komaki H."/>
            <person name="Tamura T."/>
        </authorList>
    </citation>
    <scope>NUCLEOTIDE SEQUENCE [LARGE SCALE GENOMIC DNA]</scope>
    <source>
        <strain evidence="4">NBRC 13794</strain>
    </source>
</reference>
<keyword evidence="1" id="KW-0812">Transmembrane</keyword>
<keyword evidence="1" id="KW-0472">Membrane</keyword>
<dbReference type="Proteomes" id="UP000613974">
    <property type="component" value="Unassembled WGS sequence"/>
</dbReference>
<proteinExistence type="predicted"/>
<evidence type="ECO:0000313" key="4">
    <source>
        <dbReference type="Proteomes" id="UP000613974"/>
    </source>
</evidence>